<gene>
    <name evidence="7" type="ORF">EAO28_21540</name>
</gene>
<feature type="domain" description="Fimbrial-type adhesion" evidence="6">
    <location>
        <begin position="54"/>
        <end position="200"/>
    </location>
</feature>
<feature type="chain" id="PRO_5018134677" evidence="5">
    <location>
        <begin position="34"/>
        <end position="201"/>
    </location>
</feature>
<organism evidence="7 8">
    <name type="scientific">Klebsiella pneumoniae</name>
    <dbReference type="NCBI Taxonomy" id="573"/>
    <lineage>
        <taxon>Bacteria</taxon>
        <taxon>Pseudomonadati</taxon>
        <taxon>Pseudomonadota</taxon>
        <taxon>Gammaproteobacteria</taxon>
        <taxon>Enterobacterales</taxon>
        <taxon>Enterobacteriaceae</taxon>
        <taxon>Klebsiella/Raoultella group</taxon>
        <taxon>Klebsiella</taxon>
        <taxon>Klebsiella pneumoniae complex</taxon>
    </lineage>
</organism>
<evidence type="ECO:0000313" key="7">
    <source>
        <dbReference type="EMBL" id="RRE44261.1"/>
    </source>
</evidence>
<dbReference type="GO" id="GO:0009289">
    <property type="term" value="C:pilus"/>
    <property type="evidence" value="ECO:0007669"/>
    <property type="project" value="UniProtKB-SubCell"/>
</dbReference>
<evidence type="ECO:0000256" key="3">
    <source>
        <dbReference type="ARBA" id="ARBA00022729"/>
    </source>
</evidence>
<reference evidence="7 8" key="1">
    <citation type="journal article" date="2019" name="Antimicrob. Agents Chemother.">
        <title>Applying Rapid Whole Genome Sequencing to Predict Phenotypic Antimicrobial Susceptibility Testing Results Among Carbapenem-Resistant Klebsiella pneumoniae Clinical Isolates.</title>
        <authorList>
            <person name="Tamma P.D."/>
            <person name="Fan Y."/>
            <person name="Bergman Y."/>
            <person name="Pertea G."/>
            <person name="Kazmi A."/>
            <person name="Lewis S."/>
            <person name="Carroll K.C."/>
            <person name="Schatz M.C."/>
            <person name="Timp W."/>
            <person name="Simner P.J."/>
        </authorList>
    </citation>
    <scope>NUCLEOTIDE SEQUENCE [LARGE SCALE GENOMIC DNA]</scope>
    <source>
        <strain evidence="7 8">KLPN_33</strain>
    </source>
</reference>
<dbReference type="Proteomes" id="UP000272440">
    <property type="component" value="Unassembled WGS sequence"/>
</dbReference>
<proteinExistence type="inferred from homology"/>
<dbReference type="SUPFAM" id="SSF49401">
    <property type="entry name" value="Bacterial adhesins"/>
    <property type="match status" value="1"/>
</dbReference>
<comment type="caution">
    <text evidence="7">The sequence shown here is derived from an EMBL/GenBank/DDBJ whole genome shotgun (WGS) entry which is preliminary data.</text>
</comment>
<dbReference type="InterPro" id="IPR036937">
    <property type="entry name" value="Adhesion_dom_fimbrial_sf"/>
</dbReference>
<dbReference type="PANTHER" id="PTHR33420:SF3">
    <property type="entry name" value="FIMBRIAL SUBUNIT ELFA"/>
    <property type="match status" value="1"/>
</dbReference>
<dbReference type="Pfam" id="PF00419">
    <property type="entry name" value="Fimbrial"/>
    <property type="match status" value="1"/>
</dbReference>
<dbReference type="InterPro" id="IPR000259">
    <property type="entry name" value="Adhesion_dom_fimbrial"/>
</dbReference>
<dbReference type="InterPro" id="IPR050263">
    <property type="entry name" value="Bact_Fimbrial_Adh_Pro"/>
</dbReference>
<dbReference type="InterPro" id="IPR008966">
    <property type="entry name" value="Adhesion_dom_sf"/>
</dbReference>
<accession>A0A3P2ENW2</accession>
<keyword evidence="3 5" id="KW-0732">Signal</keyword>
<sequence>MFVNDEINNEKQPRFITILIGALLSGVALQATAANTINPDSGTSSEGAGGQVIFNGSITDSSCNVDSSSNGQKVDLGKWASNYFTGTGFETTKTPFHIKVKDCPASVTTVAVLFDGARDQSDNSLLAINGGASGVAIKLYEHDRSTAVSLGKTSAKQTVTPGTSGGTGSADLEFYADYISTAATVTAGKADGTANFNMIYN</sequence>
<evidence type="ECO:0000256" key="4">
    <source>
        <dbReference type="ARBA" id="ARBA00023263"/>
    </source>
</evidence>
<evidence type="ECO:0000259" key="6">
    <source>
        <dbReference type="Pfam" id="PF00419"/>
    </source>
</evidence>
<evidence type="ECO:0000256" key="5">
    <source>
        <dbReference type="SAM" id="SignalP"/>
    </source>
</evidence>
<feature type="signal peptide" evidence="5">
    <location>
        <begin position="1"/>
        <end position="33"/>
    </location>
</feature>
<comment type="similarity">
    <text evidence="2">Belongs to the fimbrial protein family.</text>
</comment>
<keyword evidence="4" id="KW-0281">Fimbrium</keyword>
<comment type="subcellular location">
    <subcellularLocation>
        <location evidence="1">Fimbrium</location>
    </subcellularLocation>
</comment>
<dbReference type="EMBL" id="RCZY01000002">
    <property type="protein sequence ID" value="RRE44261.1"/>
    <property type="molecule type" value="Genomic_DNA"/>
</dbReference>
<dbReference type="GO" id="GO:0043709">
    <property type="term" value="P:cell adhesion involved in single-species biofilm formation"/>
    <property type="evidence" value="ECO:0007669"/>
    <property type="project" value="TreeGrafter"/>
</dbReference>
<dbReference type="PANTHER" id="PTHR33420">
    <property type="entry name" value="FIMBRIAL SUBUNIT ELFA-RELATED"/>
    <property type="match status" value="1"/>
</dbReference>
<evidence type="ECO:0000256" key="1">
    <source>
        <dbReference type="ARBA" id="ARBA00004561"/>
    </source>
</evidence>
<evidence type="ECO:0000256" key="2">
    <source>
        <dbReference type="ARBA" id="ARBA00006671"/>
    </source>
</evidence>
<name>A0A3P2ENW2_KLEPN</name>
<evidence type="ECO:0000313" key="8">
    <source>
        <dbReference type="Proteomes" id="UP000272440"/>
    </source>
</evidence>
<dbReference type="Gene3D" id="2.60.40.1090">
    <property type="entry name" value="Fimbrial-type adhesion domain"/>
    <property type="match status" value="1"/>
</dbReference>
<dbReference type="AlphaFoldDB" id="A0A3P2ENW2"/>
<protein>
    <submittedName>
        <fullName evidence="7">Type 1 fimbrial protein</fullName>
    </submittedName>
</protein>